<dbReference type="InterPro" id="IPR033664">
    <property type="entry name" value="Cmo5U_methylTrfase"/>
</dbReference>
<evidence type="ECO:0000259" key="2">
    <source>
        <dbReference type="Pfam" id="PF08241"/>
    </source>
</evidence>
<dbReference type="GO" id="GO:0097697">
    <property type="term" value="F:tRNA (5-carboxymethoxyuridine(34)-5-O)-methyltransferase activity"/>
    <property type="evidence" value="ECO:0007669"/>
    <property type="project" value="UniProtKB-UniRule"/>
</dbReference>
<dbReference type="SUPFAM" id="SSF53335">
    <property type="entry name" value="S-adenosyl-L-methionine-dependent methyltransferases"/>
    <property type="match status" value="1"/>
</dbReference>
<keyword evidence="1 3" id="KW-0489">Methyltransferase</keyword>
<dbReference type="Gene3D" id="3.40.50.150">
    <property type="entry name" value="Vaccinia Virus protein VP39"/>
    <property type="match status" value="1"/>
</dbReference>
<protein>
    <recommendedName>
        <fullName evidence="1">tRNA 5-carboxymethoxyuridine methyltransferase</fullName>
        <ecNumber evidence="1">2.1.1.-</ecNumber>
    </recommendedName>
    <alternativeName>
        <fullName evidence="1">cmo5U methyltransferase</fullName>
    </alternativeName>
</protein>
<comment type="similarity">
    <text evidence="1">Belongs to the class I-like SAM-binding methyltransferase superfamily. CmoM family.</text>
</comment>
<dbReference type="Proteomes" id="UP000190834">
    <property type="component" value="Unassembled WGS sequence"/>
</dbReference>
<keyword evidence="1" id="KW-0949">S-adenosyl-L-methionine</keyword>
<keyword evidence="1 3" id="KW-0808">Transferase</keyword>
<dbReference type="AlphaFoldDB" id="A0A1T4KG78"/>
<feature type="binding site" evidence="1">
    <location>
        <position position="35"/>
    </location>
    <ligand>
        <name>S-adenosyl-L-methionine</name>
        <dbReference type="ChEBI" id="CHEBI:59789"/>
    </ligand>
</feature>
<reference evidence="4" key="1">
    <citation type="submission" date="2017-02" db="EMBL/GenBank/DDBJ databases">
        <authorList>
            <person name="Varghese N."/>
            <person name="Submissions S."/>
        </authorList>
    </citation>
    <scope>NUCLEOTIDE SEQUENCE [LARGE SCALE GENOMIC DNA]</scope>
    <source>
        <strain evidence="4">DSM 19608</strain>
    </source>
</reference>
<proteinExistence type="inferred from homology"/>
<feature type="binding site" evidence="1">
    <location>
        <position position="84"/>
    </location>
    <ligand>
        <name>S-adenosyl-L-methionine</name>
        <dbReference type="ChEBI" id="CHEBI:59789"/>
    </ligand>
</feature>
<name>A0A1T4KG78_VIBCI</name>
<comment type="catalytic activity">
    <reaction evidence="1">
        <text>5-carboxymethoxyuridine(34) in tRNA + S-adenosyl-L-methionine = 5-methoxycarbonylmethoxyuridine(34) in tRNA + S-adenosyl-L-homocysteine</text>
        <dbReference type="Rhea" id="RHEA:54080"/>
        <dbReference type="Rhea" id="RHEA-COMP:13383"/>
        <dbReference type="Rhea" id="RHEA-COMP:13781"/>
        <dbReference type="ChEBI" id="CHEBI:57856"/>
        <dbReference type="ChEBI" id="CHEBI:59789"/>
        <dbReference type="ChEBI" id="CHEBI:136879"/>
        <dbReference type="ChEBI" id="CHEBI:138053"/>
    </reaction>
</comment>
<dbReference type="InterPro" id="IPR029063">
    <property type="entry name" value="SAM-dependent_MTases_sf"/>
</dbReference>
<dbReference type="NCBIfam" id="NF008264">
    <property type="entry name" value="PRK11036.1"/>
    <property type="match status" value="1"/>
</dbReference>
<feature type="binding site" evidence="1">
    <location>
        <position position="130"/>
    </location>
    <ligand>
        <name>S-adenosyl-L-methionine</name>
        <dbReference type="ChEBI" id="CHEBI:59789"/>
    </ligand>
</feature>
<dbReference type="EMBL" id="FUXB01000001">
    <property type="protein sequence ID" value="SJZ41448.1"/>
    <property type="molecule type" value="Genomic_DNA"/>
</dbReference>
<dbReference type="GO" id="GO:0032259">
    <property type="term" value="P:methylation"/>
    <property type="evidence" value="ECO:0007669"/>
    <property type="project" value="UniProtKB-KW"/>
</dbReference>
<dbReference type="GO" id="GO:0008757">
    <property type="term" value="F:S-adenosylmethionine-dependent methyltransferase activity"/>
    <property type="evidence" value="ECO:0007669"/>
    <property type="project" value="InterPro"/>
</dbReference>
<evidence type="ECO:0000313" key="4">
    <source>
        <dbReference type="Proteomes" id="UP000190834"/>
    </source>
</evidence>
<dbReference type="HAMAP" id="MF_02057">
    <property type="entry name" value="tRNA_methyltr_CmoM"/>
    <property type="match status" value="1"/>
</dbReference>
<accession>A0A1T4KG78</accession>
<gene>
    <name evidence="1" type="primary">cmoM</name>
    <name evidence="3" type="ORF">SAMN02745782_00197</name>
</gene>
<feature type="binding site" evidence="1">
    <location>
        <begin position="63"/>
        <end position="64"/>
    </location>
    <ligand>
        <name>S-adenosyl-L-methionine</name>
        <dbReference type="ChEBI" id="CHEBI:59789"/>
    </ligand>
</feature>
<dbReference type="Pfam" id="PF08241">
    <property type="entry name" value="Methyltransf_11"/>
    <property type="match status" value="1"/>
</dbReference>
<keyword evidence="4" id="KW-1185">Reference proteome</keyword>
<evidence type="ECO:0000256" key="1">
    <source>
        <dbReference type="HAMAP-Rule" id="MF_02057"/>
    </source>
</evidence>
<sequence length="270" mass="30780">MIIITQATVTEDRNFDDIAHKFAKNIYGSDKGEIRQVIVWEDLMHMLTHFDESQAPLHILDAGGGLAQMSQRLAKFGHHVTLCDLSSEMLHLAKQDITENGLLEHYQFVHAPVQSVDEHLSAPVDVVMFHAVMEWLADPQAALKHLLAQVRSGGMASIMFYNQHGLVYKNAVCGNIPHILAGMPHRKRFKLQPQQGLLPTEVYQWVEQAGFDICGKSGIRCFSDYIGNMKNMGEYSYEDLLALERQYCRQEPYLSLGRYIHVWAKKKEQE</sequence>
<dbReference type="GO" id="GO:0006400">
    <property type="term" value="P:tRNA modification"/>
    <property type="evidence" value="ECO:0007669"/>
    <property type="project" value="UniProtKB-UniRule"/>
</dbReference>
<dbReference type="PANTHER" id="PTHR43861">
    <property type="entry name" value="TRANS-ACONITATE 2-METHYLTRANSFERASE-RELATED"/>
    <property type="match status" value="1"/>
</dbReference>
<organism evidence="3 4">
    <name type="scientific">Vibrio cincinnatiensis DSM 19608</name>
    <dbReference type="NCBI Taxonomy" id="1123491"/>
    <lineage>
        <taxon>Bacteria</taxon>
        <taxon>Pseudomonadati</taxon>
        <taxon>Pseudomonadota</taxon>
        <taxon>Gammaproteobacteria</taxon>
        <taxon>Vibrionales</taxon>
        <taxon>Vibrionaceae</taxon>
        <taxon>Vibrio</taxon>
    </lineage>
</organism>
<feature type="domain" description="Methyltransferase type 11" evidence="2">
    <location>
        <begin position="60"/>
        <end position="156"/>
    </location>
</feature>
<dbReference type="InterPro" id="IPR013216">
    <property type="entry name" value="Methyltransf_11"/>
</dbReference>
<comment type="function">
    <text evidence="1">Catalyzes the methylation of 5-carboxymethoxyuridine (cmo5U) to form 5-methoxycarbonylmethoxyuridine (mcmo5U) at position 34 in tRNAs.</text>
</comment>
<evidence type="ECO:0000313" key="3">
    <source>
        <dbReference type="EMBL" id="SJZ41448.1"/>
    </source>
</evidence>
<comment type="caution">
    <text evidence="1">Lacks conserved residue(s) required for the propagation of feature annotation.</text>
</comment>
<dbReference type="EC" id="2.1.1.-" evidence="1"/>
<dbReference type="STRING" id="1123491.SAMN02745782_00197"/>
<keyword evidence="1" id="KW-0819">tRNA processing</keyword>
<dbReference type="CDD" id="cd02440">
    <property type="entry name" value="AdoMet_MTases"/>
    <property type="match status" value="1"/>
</dbReference>